<protein>
    <submittedName>
        <fullName evidence="3">FixH family protein</fullName>
    </submittedName>
</protein>
<keyword evidence="4" id="KW-1185">Reference proteome</keyword>
<evidence type="ECO:0000313" key="3">
    <source>
        <dbReference type="EMBL" id="MEH7828818.1"/>
    </source>
</evidence>
<feature type="chain" id="PRO_5045530697" evidence="1">
    <location>
        <begin position="27"/>
        <end position="131"/>
    </location>
</feature>
<feature type="signal peptide" evidence="1">
    <location>
        <begin position="1"/>
        <end position="26"/>
    </location>
</feature>
<gene>
    <name evidence="3" type="ORF">V6590_11710</name>
</gene>
<keyword evidence="1" id="KW-0732">Signal</keyword>
<feature type="domain" description="YtkA-like" evidence="2">
    <location>
        <begin position="25"/>
        <end position="110"/>
    </location>
</feature>
<sequence>MTVLPRRIGGCALVLSLSASAVWADADDYRFDLDSTDHQVGSGAVIELLLTDLRSGQPVADAVIYATRMDMAPDGMATMTSPVTAMPTEAPGRYRFATDITMAGGWRFSLAAKIQGEPETVKAEIELRAEP</sequence>
<accession>A0ABU8BX53</accession>
<evidence type="ECO:0000313" key="4">
    <source>
        <dbReference type="Proteomes" id="UP001431963"/>
    </source>
</evidence>
<evidence type="ECO:0000259" key="2">
    <source>
        <dbReference type="Pfam" id="PF13115"/>
    </source>
</evidence>
<dbReference type="EMBL" id="JBALHR010000006">
    <property type="protein sequence ID" value="MEH7828818.1"/>
    <property type="molecule type" value="Genomic_DNA"/>
</dbReference>
<dbReference type="Pfam" id="PF13115">
    <property type="entry name" value="YtkA"/>
    <property type="match status" value="1"/>
</dbReference>
<reference evidence="3" key="1">
    <citation type="submission" date="2024-02" db="EMBL/GenBank/DDBJ databases">
        <title>Genome sequences of strain Gemmobacter sp. JM10B15.</title>
        <authorList>
            <person name="Zhang M."/>
        </authorList>
    </citation>
    <scope>NUCLEOTIDE SEQUENCE</scope>
    <source>
        <strain evidence="3">JM10B15</strain>
    </source>
</reference>
<dbReference type="RefSeq" id="WP_335423150.1">
    <property type="nucleotide sequence ID" value="NZ_JBALHR010000006.1"/>
</dbReference>
<dbReference type="InterPro" id="IPR032693">
    <property type="entry name" value="YtkA-like_dom"/>
</dbReference>
<proteinExistence type="predicted"/>
<comment type="caution">
    <text evidence="3">The sequence shown here is derived from an EMBL/GenBank/DDBJ whole genome shotgun (WGS) entry which is preliminary data.</text>
</comment>
<evidence type="ECO:0000256" key="1">
    <source>
        <dbReference type="SAM" id="SignalP"/>
    </source>
</evidence>
<name>A0ABU8BX53_9RHOB</name>
<organism evidence="3 4">
    <name type="scientific">Gemmobacter denitrificans</name>
    <dbReference type="NCBI Taxonomy" id="3123040"/>
    <lineage>
        <taxon>Bacteria</taxon>
        <taxon>Pseudomonadati</taxon>
        <taxon>Pseudomonadota</taxon>
        <taxon>Alphaproteobacteria</taxon>
        <taxon>Rhodobacterales</taxon>
        <taxon>Paracoccaceae</taxon>
        <taxon>Gemmobacter</taxon>
    </lineage>
</organism>
<dbReference type="Proteomes" id="UP001431963">
    <property type="component" value="Unassembled WGS sequence"/>
</dbReference>